<protein>
    <submittedName>
        <fullName evidence="1">Uncharacterized protein</fullName>
    </submittedName>
</protein>
<organism evidence="1 2">
    <name type="scientific">Choanephora cucurbitarum</name>
    <dbReference type="NCBI Taxonomy" id="101091"/>
    <lineage>
        <taxon>Eukaryota</taxon>
        <taxon>Fungi</taxon>
        <taxon>Fungi incertae sedis</taxon>
        <taxon>Mucoromycota</taxon>
        <taxon>Mucoromycotina</taxon>
        <taxon>Mucoromycetes</taxon>
        <taxon>Mucorales</taxon>
        <taxon>Mucorineae</taxon>
        <taxon>Choanephoraceae</taxon>
        <taxon>Choanephoroideae</taxon>
        <taxon>Choanephora</taxon>
    </lineage>
</organism>
<proteinExistence type="predicted"/>
<dbReference type="EMBL" id="LUGH01002598">
    <property type="protein sequence ID" value="OBZ78512.1"/>
    <property type="molecule type" value="Genomic_DNA"/>
</dbReference>
<evidence type="ECO:0000313" key="2">
    <source>
        <dbReference type="Proteomes" id="UP000093000"/>
    </source>
</evidence>
<gene>
    <name evidence="1" type="ORF">A0J61_11860</name>
</gene>
<accession>A0A1C7MNQ9</accession>
<evidence type="ECO:0000313" key="1">
    <source>
        <dbReference type="EMBL" id="OBZ78512.1"/>
    </source>
</evidence>
<dbReference type="Proteomes" id="UP000093000">
    <property type="component" value="Unassembled WGS sequence"/>
</dbReference>
<dbReference type="AlphaFoldDB" id="A0A1C7MNQ9"/>
<sequence>LWKDDLVYRSSLDISKTRNTKKKAYYAMFEVNQKSKQNIIRIIYCTVFQQLYYRVSVDGKPSHFVLGEVLEGNRSPSLLNVPEVKEFGVTGGKYIAFDARDLVCPVSLLQVVKNRNGSEVIFPWRKVIKKGSVFSKDMHKSADLKYR</sequence>
<reference evidence="1 2" key="1">
    <citation type="submission" date="2016-03" db="EMBL/GenBank/DDBJ databases">
        <title>Choanephora cucurbitarum.</title>
        <authorList>
            <person name="Min B."/>
            <person name="Park H."/>
            <person name="Park J.-H."/>
            <person name="Shin H.-D."/>
            <person name="Choi I.-G."/>
        </authorList>
    </citation>
    <scope>NUCLEOTIDE SEQUENCE [LARGE SCALE GENOMIC DNA]</scope>
    <source>
        <strain evidence="1 2">KUS-F28377</strain>
    </source>
</reference>
<feature type="non-terminal residue" evidence="1">
    <location>
        <position position="1"/>
    </location>
</feature>
<dbReference type="InParanoid" id="A0A1C7MNQ9"/>
<dbReference type="OrthoDB" id="2289822at2759"/>
<name>A0A1C7MNQ9_9FUNG</name>
<keyword evidence="2" id="KW-1185">Reference proteome</keyword>
<comment type="caution">
    <text evidence="1">The sequence shown here is derived from an EMBL/GenBank/DDBJ whole genome shotgun (WGS) entry which is preliminary data.</text>
</comment>